<dbReference type="PRINTS" id="PR00011">
    <property type="entry name" value="EGFLAMININ"/>
</dbReference>
<keyword evidence="6" id="KW-0084">Basement membrane</keyword>
<keyword evidence="3" id="KW-0272">Extracellular matrix</keyword>
<dbReference type="SMART" id="SM00281">
    <property type="entry name" value="LamB"/>
    <property type="match status" value="1"/>
</dbReference>
<dbReference type="PROSITE" id="PS01248">
    <property type="entry name" value="EGF_LAM_1"/>
    <property type="match status" value="4"/>
</dbReference>
<feature type="domain" description="Laminin EGF-like" evidence="15">
    <location>
        <begin position="80"/>
        <end position="126"/>
    </location>
</feature>
<feature type="disulfide bond" evidence="12">
    <location>
        <begin position="424"/>
        <end position="433"/>
    </location>
</feature>
<feature type="disulfide bond" evidence="12">
    <location>
        <begin position="80"/>
        <end position="92"/>
    </location>
</feature>
<dbReference type="GO" id="GO:0009887">
    <property type="term" value="P:animal organ morphogenesis"/>
    <property type="evidence" value="ECO:0007669"/>
    <property type="project" value="TreeGrafter"/>
</dbReference>
<feature type="domain" description="Laminin EGF-like" evidence="15">
    <location>
        <begin position="406"/>
        <end position="454"/>
    </location>
</feature>
<dbReference type="SMART" id="SM00181">
    <property type="entry name" value="EGF"/>
    <property type="match status" value="4"/>
</dbReference>
<feature type="signal peptide" evidence="14">
    <location>
        <begin position="1"/>
        <end position="24"/>
    </location>
</feature>
<dbReference type="Proteomes" id="UP000694568">
    <property type="component" value="Unplaced"/>
</dbReference>
<keyword evidence="2" id="KW-0964">Secreted</keyword>
<dbReference type="GeneTree" id="ENSGT00940000166185"/>
<evidence type="ECO:0000256" key="14">
    <source>
        <dbReference type="SAM" id="SignalP"/>
    </source>
</evidence>
<evidence type="ECO:0000256" key="7">
    <source>
        <dbReference type="ARBA" id="ARBA00022889"/>
    </source>
</evidence>
<evidence type="ECO:0000259" key="15">
    <source>
        <dbReference type="PROSITE" id="PS50027"/>
    </source>
</evidence>
<dbReference type="FunFam" id="2.10.25.10:FF:000174">
    <property type="entry name" value="Laminin subunit gamma-1"/>
    <property type="match status" value="1"/>
</dbReference>
<dbReference type="GO" id="GO:0007411">
    <property type="term" value="P:axon guidance"/>
    <property type="evidence" value="ECO:0007669"/>
    <property type="project" value="TreeGrafter"/>
</dbReference>
<evidence type="ECO:0000256" key="1">
    <source>
        <dbReference type="ARBA" id="ARBA00004302"/>
    </source>
</evidence>
<evidence type="ECO:0000259" key="16">
    <source>
        <dbReference type="PROSITE" id="PS51115"/>
    </source>
</evidence>
<dbReference type="InterPro" id="IPR056863">
    <property type="entry name" value="LMN_ATRN_NET-like_EGF"/>
</dbReference>
<evidence type="ECO:0000256" key="11">
    <source>
        <dbReference type="ARBA" id="ARBA00023292"/>
    </source>
</evidence>
<proteinExistence type="predicted"/>
<dbReference type="InterPro" id="IPR000034">
    <property type="entry name" value="Laminin_IV"/>
</dbReference>
<evidence type="ECO:0000256" key="6">
    <source>
        <dbReference type="ARBA" id="ARBA00022869"/>
    </source>
</evidence>
<name>A0A8D0ARI6_SANLU</name>
<dbReference type="PROSITE" id="PS51115">
    <property type="entry name" value="LAMININ_IVA"/>
    <property type="match status" value="1"/>
</dbReference>
<reference evidence="17" key="1">
    <citation type="submission" date="2025-08" db="UniProtKB">
        <authorList>
            <consortium name="Ensembl"/>
        </authorList>
    </citation>
    <scope>IDENTIFICATION</scope>
</reference>
<comment type="subcellular location">
    <subcellularLocation>
        <location evidence="1">Secreted</location>
        <location evidence="1">Extracellular space</location>
        <location evidence="1">Extracellular matrix</location>
        <location evidence="1">Basement membrane</location>
    </subcellularLocation>
</comment>
<dbReference type="FunFam" id="2.10.25.10:FF:000758">
    <property type="entry name" value="Laminin subunit gamma 1"/>
    <property type="match status" value="1"/>
</dbReference>
<evidence type="ECO:0000256" key="10">
    <source>
        <dbReference type="ARBA" id="ARBA00023180"/>
    </source>
</evidence>
<evidence type="ECO:0000256" key="4">
    <source>
        <dbReference type="ARBA" id="ARBA00022729"/>
    </source>
</evidence>
<dbReference type="Gene3D" id="2.10.25.10">
    <property type="entry name" value="Laminin"/>
    <property type="match status" value="6"/>
</dbReference>
<dbReference type="SUPFAM" id="SSF57196">
    <property type="entry name" value="EGF/Laminin"/>
    <property type="match status" value="6"/>
</dbReference>
<dbReference type="InterPro" id="IPR050440">
    <property type="entry name" value="Laminin/Netrin_ECM"/>
</dbReference>
<dbReference type="FunFam" id="2.10.25.10:FF:000067">
    <property type="entry name" value="Laminin subunit gamma 1"/>
    <property type="match status" value="1"/>
</dbReference>
<dbReference type="AlphaFoldDB" id="A0A8D0ARI6"/>
<dbReference type="GO" id="GO:0007155">
    <property type="term" value="P:cell adhesion"/>
    <property type="evidence" value="ECO:0007669"/>
    <property type="project" value="UniProtKB-KW"/>
</dbReference>
<evidence type="ECO:0000256" key="12">
    <source>
        <dbReference type="PROSITE-ProRule" id="PRU00460"/>
    </source>
</evidence>
<dbReference type="Ensembl" id="ENSSLUT00000059697.1">
    <property type="protein sequence ID" value="ENSSLUP00000058023.1"/>
    <property type="gene ID" value="ENSSLUG00000024908.1"/>
</dbReference>
<dbReference type="InterPro" id="IPR002049">
    <property type="entry name" value="LE_dom"/>
</dbReference>
<sequence length="745" mass="80981">CVCVSVRVCLCVSLSLSVPPGVTCDCNGKSSECFYDAELYRATGHGGHCRNCADNTDGPNCERCLDNYYREGGSSRCLACSCNTVGSESPQCDSRGVCACKPGVGGEKCDRCQPGFHSLTEAGCRPCACSPSGSTQECDVNTGQCRCKDHVEGFSCDRCKLGYFNLEPSNPQGCTACFCFQHSSVCDSADGFSVHAISSAFHTDAEHWTGQQRDGSSVPVQWSPSGQEISLISDDYFPMYFVAPEKFLGNQLLSYGQNLSLSFRVDRRDTRLSAEDLVLEGADLRVAVPLIAQGNAYPNENMQTYVFRLHDSTDYPWRPTISHADFQKLLHNLTSVKIRGTYSERSAGYLDNISLVTARRGPGAPARWVERCTCPQGYQGQHCEQCTLGYRRARPELGAFSACEPCNCNGHSDACNPDSGACDCRDNTAGLSCERCKDGFYGDATHGSSGDCQPCPCPAGATCAVVPKTREVVCTNCPAGTTGKRCELCDDGFFGDPLGQSGPVRACRACKCSDNIDPNAVGNCNRETGECLKCIHNTDGFFCDRCMEGFYGNALATNVADKCKRKRRVNDNKTAAEDALKKIPAINATIAAANQKTKQAEAALGNAAADAREAKNKAEEAEKIASNVQKVRQEICWWGRSQIQETFRALALVSFSRLSAGNIDKVDLSKLNQIDESLKRARGQMGDSKLDMKLTELNDVARTQEDMINHYDRQIREIRADIANLNDIKNTLPDGCFNTPSLEQP</sequence>
<dbReference type="SMART" id="SM00180">
    <property type="entry name" value="EGF_Lam"/>
    <property type="match status" value="7"/>
</dbReference>
<dbReference type="PANTHER" id="PTHR10574">
    <property type="entry name" value="NETRIN/LAMININ-RELATED"/>
    <property type="match status" value="1"/>
</dbReference>
<accession>A0A8D0ARI6</accession>
<keyword evidence="7" id="KW-0130">Cell adhesion</keyword>
<feature type="domain" description="Laminin EGF-like" evidence="15">
    <location>
        <begin position="127"/>
        <end position="176"/>
    </location>
</feature>
<keyword evidence="8 13" id="KW-0175">Coiled coil</keyword>
<evidence type="ECO:0000256" key="3">
    <source>
        <dbReference type="ARBA" id="ARBA00022530"/>
    </source>
</evidence>
<keyword evidence="11 12" id="KW-0424">Laminin EGF-like domain</keyword>
<dbReference type="GO" id="GO:0009888">
    <property type="term" value="P:tissue development"/>
    <property type="evidence" value="ECO:0007669"/>
    <property type="project" value="TreeGrafter"/>
</dbReference>
<keyword evidence="18" id="KW-1185">Reference proteome</keyword>
<evidence type="ECO:0000313" key="18">
    <source>
        <dbReference type="Proteomes" id="UP000694568"/>
    </source>
</evidence>
<evidence type="ECO:0000256" key="9">
    <source>
        <dbReference type="ARBA" id="ARBA00023157"/>
    </source>
</evidence>
<dbReference type="PROSITE" id="PS50027">
    <property type="entry name" value="EGF_LAM_2"/>
    <property type="match status" value="3"/>
</dbReference>
<evidence type="ECO:0000256" key="5">
    <source>
        <dbReference type="ARBA" id="ARBA00022737"/>
    </source>
</evidence>
<feature type="domain" description="Laminin IV type A" evidence="16">
    <location>
        <begin position="203"/>
        <end position="371"/>
    </location>
</feature>
<dbReference type="FunFam" id="2.10.25.10:FF:000193">
    <property type="entry name" value="Laminin subunit gamma 1"/>
    <property type="match status" value="1"/>
</dbReference>
<feature type="disulfide bond" evidence="12">
    <location>
        <begin position="100"/>
        <end position="109"/>
    </location>
</feature>
<dbReference type="PANTHER" id="PTHR10574:SF270">
    <property type="entry name" value="LAMININ SUBUNIT GAMMA-1"/>
    <property type="match status" value="1"/>
</dbReference>
<dbReference type="Pfam" id="PF00052">
    <property type="entry name" value="Laminin_B"/>
    <property type="match status" value="1"/>
</dbReference>
<reference evidence="17" key="2">
    <citation type="submission" date="2025-09" db="UniProtKB">
        <authorList>
            <consortium name="Ensembl"/>
        </authorList>
    </citation>
    <scope>IDENTIFICATION</scope>
</reference>
<protein>
    <submittedName>
        <fullName evidence="17">Laminin, gamma 1</fullName>
    </submittedName>
</protein>
<keyword evidence="5" id="KW-0677">Repeat</keyword>
<feature type="disulfide bond" evidence="12">
    <location>
        <begin position="147"/>
        <end position="156"/>
    </location>
</feature>
<dbReference type="Pfam" id="PF24973">
    <property type="entry name" value="EGF_LMN_ATRN"/>
    <property type="match status" value="2"/>
</dbReference>
<evidence type="ECO:0000256" key="2">
    <source>
        <dbReference type="ARBA" id="ARBA00022525"/>
    </source>
</evidence>
<keyword evidence="9 12" id="KW-1015">Disulfide bond</keyword>
<dbReference type="InterPro" id="IPR000742">
    <property type="entry name" value="EGF"/>
</dbReference>
<dbReference type="Pfam" id="PF00053">
    <property type="entry name" value="EGF_laminin"/>
    <property type="match status" value="5"/>
</dbReference>
<keyword evidence="4 14" id="KW-0732">Signal</keyword>
<feature type="chain" id="PRO_5034854547" evidence="14">
    <location>
        <begin position="25"/>
        <end position="745"/>
    </location>
</feature>
<evidence type="ECO:0000313" key="17">
    <source>
        <dbReference type="Ensembl" id="ENSSLUP00000058023.1"/>
    </source>
</evidence>
<organism evidence="17 18">
    <name type="scientific">Sander lucioperca</name>
    <name type="common">Pike-perch</name>
    <name type="synonym">Perca lucioperca</name>
    <dbReference type="NCBI Taxonomy" id="283035"/>
    <lineage>
        <taxon>Eukaryota</taxon>
        <taxon>Metazoa</taxon>
        <taxon>Chordata</taxon>
        <taxon>Craniata</taxon>
        <taxon>Vertebrata</taxon>
        <taxon>Euteleostomi</taxon>
        <taxon>Actinopterygii</taxon>
        <taxon>Neopterygii</taxon>
        <taxon>Teleostei</taxon>
        <taxon>Neoteleostei</taxon>
        <taxon>Acanthomorphata</taxon>
        <taxon>Eupercaria</taxon>
        <taxon>Perciformes</taxon>
        <taxon>Percoidei</taxon>
        <taxon>Percidae</taxon>
        <taxon>Luciopercinae</taxon>
        <taxon>Sander</taxon>
    </lineage>
</organism>
<feature type="coiled-coil region" evidence="13">
    <location>
        <begin position="597"/>
        <end position="634"/>
    </location>
</feature>
<keyword evidence="10" id="KW-0325">Glycoprotein</keyword>
<dbReference type="CDD" id="cd00055">
    <property type="entry name" value="EGF_Lam"/>
    <property type="match status" value="5"/>
</dbReference>
<evidence type="ECO:0000256" key="8">
    <source>
        <dbReference type="ARBA" id="ARBA00023054"/>
    </source>
</evidence>
<comment type="caution">
    <text evidence="12">Lacks conserved residue(s) required for the propagation of feature annotation.</text>
</comment>
<dbReference type="FunFam" id="2.10.25.10:FF:001192">
    <property type="entry name" value="Laminin subunit gamma-1"/>
    <property type="match status" value="1"/>
</dbReference>
<dbReference type="GO" id="GO:0005604">
    <property type="term" value="C:basement membrane"/>
    <property type="evidence" value="ECO:0007669"/>
    <property type="project" value="UniProtKB-SubCell"/>
</dbReference>
<evidence type="ECO:0000256" key="13">
    <source>
        <dbReference type="SAM" id="Coils"/>
    </source>
</evidence>